<dbReference type="EMBL" id="CM023483">
    <property type="protein sequence ID" value="KAH6935309.1"/>
    <property type="molecule type" value="Genomic_DNA"/>
</dbReference>
<reference evidence="1" key="1">
    <citation type="submission" date="2020-05" db="EMBL/GenBank/DDBJ databases">
        <title>Large-scale comparative analyses of tick genomes elucidate their genetic diversity and vector capacities.</title>
        <authorList>
            <person name="Jia N."/>
            <person name="Wang J."/>
            <person name="Shi W."/>
            <person name="Du L."/>
            <person name="Sun Y."/>
            <person name="Zhan W."/>
            <person name="Jiang J."/>
            <person name="Wang Q."/>
            <person name="Zhang B."/>
            <person name="Ji P."/>
            <person name="Sakyi L.B."/>
            <person name="Cui X."/>
            <person name="Yuan T."/>
            <person name="Jiang B."/>
            <person name="Yang W."/>
            <person name="Lam T.T.-Y."/>
            <person name="Chang Q."/>
            <person name="Ding S."/>
            <person name="Wang X."/>
            <person name="Zhu J."/>
            <person name="Ruan X."/>
            <person name="Zhao L."/>
            <person name="Wei J."/>
            <person name="Que T."/>
            <person name="Du C."/>
            <person name="Cheng J."/>
            <person name="Dai P."/>
            <person name="Han X."/>
            <person name="Huang E."/>
            <person name="Gao Y."/>
            <person name="Liu J."/>
            <person name="Shao H."/>
            <person name="Ye R."/>
            <person name="Li L."/>
            <person name="Wei W."/>
            <person name="Wang X."/>
            <person name="Wang C."/>
            <person name="Yang T."/>
            <person name="Huo Q."/>
            <person name="Li W."/>
            <person name="Guo W."/>
            <person name="Chen H."/>
            <person name="Zhou L."/>
            <person name="Ni X."/>
            <person name="Tian J."/>
            <person name="Zhou Y."/>
            <person name="Sheng Y."/>
            <person name="Liu T."/>
            <person name="Pan Y."/>
            <person name="Xia L."/>
            <person name="Li J."/>
            <person name="Zhao F."/>
            <person name="Cao W."/>
        </authorList>
    </citation>
    <scope>NUCLEOTIDE SEQUENCE</scope>
    <source>
        <strain evidence="1">Hyas-2018</strain>
    </source>
</reference>
<proteinExistence type="predicted"/>
<accession>A0ACB7SN03</accession>
<gene>
    <name evidence="1" type="ORF">HPB50_005061</name>
</gene>
<comment type="caution">
    <text evidence="1">The sequence shown here is derived from an EMBL/GenBank/DDBJ whole genome shotgun (WGS) entry which is preliminary data.</text>
</comment>
<organism evidence="1 2">
    <name type="scientific">Hyalomma asiaticum</name>
    <name type="common">Tick</name>
    <dbReference type="NCBI Taxonomy" id="266040"/>
    <lineage>
        <taxon>Eukaryota</taxon>
        <taxon>Metazoa</taxon>
        <taxon>Ecdysozoa</taxon>
        <taxon>Arthropoda</taxon>
        <taxon>Chelicerata</taxon>
        <taxon>Arachnida</taxon>
        <taxon>Acari</taxon>
        <taxon>Parasitiformes</taxon>
        <taxon>Ixodida</taxon>
        <taxon>Ixodoidea</taxon>
        <taxon>Ixodidae</taxon>
        <taxon>Hyalomminae</taxon>
        <taxon>Hyalomma</taxon>
    </lineage>
</organism>
<protein>
    <submittedName>
        <fullName evidence="1">Uncharacterized protein</fullName>
    </submittedName>
</protein>
<keyword evidence="2" id="KW-1185">Reference proteome</keyword>
<evidence type="ECO:0000313" key="1">
    <source>
        <dbReference type="EMBL" id="KAH6935309.1"/>
    </source>
</evidence>
<name>A0ACB7SN03_HYAAI</name>
<dbReference type="Proteomes" id="UP000821845">
    <property type="component" value="Chromosome 3"/>
</dbReference>
<sequence length="691" mass="76699">MVLKRYRTAVTIAVIGAMSCVGTVLFALTVRRDRHPPAATDCNSTSCRQSHTEAPAIFRSGEATQCRSFYDYVCSMHSDSRPKLHQQAALALVTKVNASLFSFSALSEAFMRGSCPSHHALLGLDLYRACVGGSSAPTDWEQVARLLRRLGLAGWPLAKARPLDRSPWDLAGVLDFNLGVFPLARLSLRRHYGRVTLQLDRTALPLRIHQLSVPPPSDLGSYLRIVESALGMLQDGGRTTDKDARLYRSAAAAIVELEHALERAQPHDAFVYGARLMRLGELPRSRQWDWAEYIAIVRDDSTLLTRANLTLLVHEPEQFALATSILGNTSAAVLFNYLGYRTLTHIAPLLPTEAHFLLPLAPWADAGPSPLLAGCLRLLAQVHPQALPFFANVKQGETEDDPPSRSSVDTLFYTVQRATAAVVETLPWRKKGFGLRRARTVVETRLLLGEGTRNTSSQNECVRGSPTFRSSKGGTLEALLRVQSARSNAFWLADSPSDGLDSRHQIEPFSMRADYFTEPNVVYASPALSMALGDRPFGAVQSAVPLVEALLRAALPGEPHELLRIPTSQIRCLAHHLGISPYDGHMPDQLRELFQPSVLMQMLLRPHNESAVVPPVWKQWKMAERELVYVHWALTLCDSSLLHRRLRRYKTVPARQRIDVTLSNHAAFHKTWHCPPDTAMHRNKACPPLTA</sequence>
<evidence type="ECO:0000313" key="2">
    <source>
        <dbReference type="Proteomes" id="UP000821845"/>
    </source>
</evidence>